<evidence type="ECO:0000256" key="1">
    <source>
        <dbReference type="SAM" id="MobiDB-lite"/>
    </source>
</evidence>
<evidence type="ECO:0000313" key="3">
    <source>
        <dbReference type="Proteomes" id="UP000048984"/>
    </source>
</evidence>
<accession>A0A0P6VS46</accession>
<dbReference type="Proteomes" id="UP000048984">
    <property type="component" value="Unassembled WGS sequence"/>
</dbReference>
<name>A0A0P6VS46_9HYPH</name>
<reference evidence="2 3" key="2">
    <citation type="submission" date="2015-10" db="EMBL/GenBank/DDBJ databases">
        <title>Draft Genome Sequence of Prosthecomicrobium hirschii ATCC 27832.</title>
        <authorList>
            <person name="Daniel J."/>
            <person name="Givan S.A."/>
            <person name="Brun Y.V."/>
            <person name="Brown P.J."/>
        </authorList>
    </citation>
    <scope>NUCLEOTIDE SEQUENCE [LARGE SCALE GENOMIC DNA]</scope>
    <source>
        <strain evidence="2 3">16</strain>
    </source>
</reference>
<dbReference type="InterPro" id="IPR009562">
    <property type="entry name" value="DUF1178"/>
</dbReference>
<dbReference type="EMBL" id="LJYW01000001">
    <property type="protein sequence ID" value="KPL54018.1"/>
    <property type="molecule type" value="Genomic_DNA"/>
</dbReference>
<feature type="region of interest" description="Disordered" evidence="1">
    <location>
        <begin position="58"/>
        <end position="88"/>
    </location>
</feature>
<dbReference type="Pfam" id="PF06676">
    <property type="entry name" value="DUF1178"/>
    <property type="match status" value="1"/>
</dbReference>
<dbReference type="PIRSF" id="PIRSF032131">
    <property type="entry name" value="UCP032131"/>
    <property type="match status" value="1"/>
</dbReference>
<evidence type="ECO:0000313" key="2">
    <source>
        <dbReference type="EMBL" id="KPL54018.1"/>
    </source>
</evidence>
<keyword evidence="3" id="KW-1185">Reference proteome</keyword>
<feature type="compositionally biased region" description="Low complexity" evidence="1">
    <location>
        <begin position="59"/>
        <end position="80"/>
    </location>
</feature>
<dbReference type="STRING" id="665126.ABB55_18865"/>
<proteinExistence type="predicted"/>
<protein>
    <submittedName>
        <fullName evidence="2">Uncharacterized protein</fullName>
    </submittedName>
</protein>
<organism evidence="2 3">
    <name type="scientific">Prosthecodimorpha hirschii</name>
    <dbReference type="NCBI Taxonomy" id="665126"/>
    <lineage>
        <taxon>Bacteria</taxon>
        <taxon>Pseudomonadati</taxon>
        <taxon>Pseudomonadota</taxon>
        <taxon>Alphaproteobacteria</taxon>
        <taxon>Hyphomicrobiales</taxon>
        <taxon>Ancalomicrobiaceae</taxon>
        <taxon>Prosthecodimorpha</taxon>
    </lineage>
</organism>
<sequence>MIHYALICPTEHEFEGWFRSSSDFEAQAAAGHVSCPVCGSTQVARALMAPNVQPARGRAAVPAAETGAGTGTGSESAPAAAPAPVPPPAAAPPALVAPHPAQAVLLAALKEIRAKVLETADYVGTDFAEEARRIHYGESEQRGIYGEASAEEAEALIEEGIDVHALPILPDDRN</sequence>
<comment type="caution">
    <text evidence="2">The sequence shown here is derived from an EMBL/GenBank/DDBJ whole genome shotgun (WGS) entry which is preliminary data.</text>
</comment>
<gene>
    <name evidence="2" type="ORF">ABB55_18865</name>
</gene>
<dbReference type="RefSeq" id="WP_054360183.1">
    <property type="nucleotide sequence ID" value="NZ_LJYW01000001.1"/>
</dbReference>
<dbReference type="AlphaFoldDB" id="A0A0P6VS46"/>
<reference evidence="2 3" key="1">
    <citation type="submission" date="2015-09" db="EMBL/GenBank/DDBJ databases">
        <authorList>
            <person name="Jackson K.R."/>
            <person name="Lunt B.L."/>
            <person name="Fisher J.N.B."/>
            <person name="Gardner A.V."/>
            <person name="Bailey M.E."/>
            <person name="Deus L.M."/>
            <person name="Earl A.S."/>
            <person name="Gibby P.D."/>
            <person name="Hartmann K.A."/>
            <person name="Liu J.E."/>
            <person name="Manci A.M."/>
            <person name="Nielsen D.A."/>
            <person name="Solomon M.B."/>
            <person name="Breakwell D.P."/>
            <person name="Burnett S.H."/>
            <person name="Grose J.H."/>
        </authorList>
    </citation>
    <scope>NUCLEOTIDE SEQUENCE [LARGE SCALE GENOMIC DNA]</scope>
    <source>
        <strain evidence="2 3">16</strain>
    </source>
</reference>